<dbReference type="EMBL" id="JACIDT010000008">
    <property type="protein sequence ID" value="MBB3926796.1"/>
    <property type="molecule type" value="Genomic_DNA"/>
</dbReference>
<dbReference type="Gene3D" id="3.10.450.50">
    <property type="match status" value="2"/>
</dbReference>
<feature type="domain" description="SnoaL-like" evidence="1">
    <location>
        <begin position="207"/>
        <end position="326"/>
    </location>
</feature>
<dbReference type="Pfam" id="PF13577">
    <property type="entry name" value="SnoaL_4"/>
    <property type="match status" value="2"/>
</dbReference>
<dbReference type="CDD" id="cd00531">
    <property type="entry name" value="NTF2_like"/>
    <property type="match status" value="2"/>
</dbReference>
<protein>
    <recommendedName>
        <fullName evidence="1">SnoaL-like domain-containing protein</fullName>
    </recommendedName>
</protein>
<keyword evidence="3" id="KW-1185">Reference proteome</keyword>
<feature type="domain" description="SnoaL-like" evidence="1">
    <location>
        <begin position="11"/>
        <end position="135"/>
    </location>
</feature>
<proteinExistence type="predicted"/>
<dbReference type="SUPFAM" id="SSF54427">
    <property type="entry name" value="NTF2-like"/>
    <property type="match status" value="2"/>
</dbReference>
<accession>A0A7W6BKU3</accession>
<dbReference type="AlphaFoldDB" id="A0A7W6BKU3"/>
<dbReference type="InterPro" id="IPR037401">
    <property type="entry name" value="SnoaL-like"/>
</dbReference>
<evidence type="ECO:0000259" key="1">
    <source>
        <dbReference type="Pfam" id="PF13577"/>
    </source>
</evidence>
<evidence type="ECO:0000313" key="2">
    <source>
        <dbReference type="EMBL" id="MBB3926796.1"/>
    </source>
</evidence>
<reference evidence="2 3" key="1">
    <citation type="submission" date="2020-08" db="EMBL/GenBank/DDBJ databases">
        <title>Genomic Encyclopedia of Type Strains, Phase IV (KMG-IV): sequencing the most valuable type-strain genomes for metagenomic binning, comparative biology and taxonomic classification.</title>
        <authorList>
            <person name="Goeker M."/>
        </authorList>
    </citation>
    <scope>NUCLEOTIDE SEQUENCE [LARGE SCALE GENOMIC DNA]</scope>
    <source>
        <strain evidence="2 3">DSM 26189</strain>
    </source>
</reference>
<organism evidence="2 3">
    <name type="scientific">Sphingobium jiangsuense</name>
    <dbReference type="NCBI Taxonomy" id="870476"/>
    <lineage>
        <taxon>Bacteria</taxon>
        <taxon>Pseudomonadati</taxon>
        <taxon>Pseudomonadota</taxon>
        <taxon>Alphaproteobacteria</taxon>
        <taxon>Sphingomonadales</taxon>
        <taxon>Sphingomonadaceae</taxon>
        <taxon>Sphingobium</taxon>
    </lineage>
</organism>
<name>A0A7W6BKU3_9SPHN</name>
<dbReference type="RefSeq" id="WP_188072301.1">
    <property type="nucleotide sequence ID" value="NZ_BSPS01000113.1"/>
</dbReference>
<dbReference type="InterPro" id="IPR032710">
    <property type="entry name" value="NTF2-like_dom_sf"/>
</dbReference>
<sequence length="365" mass="39308">MDQQTATALAEVAAVQAIRKLLAQHGRGVDRADAGTIAQCYHGDAGVDYGFFTGPASELAAILATAQSGGPITLHRAAHSWIRQTGEDEALGETYVTAYAAAPADDGSPRQRLICGRYLDRFTRREGVWKIAHRRYVLDVPLSHEGSFAPPPLGEFAHHFPTGGHGRADPGMALLASACAAAFSSRKEAPAMNAPSPDLIDRTISTQQLATLTAAYCRGVDRTDEALLKSLFHEDSVVTSGAFNGNGQAFAVEICKIVRDSFEQAFHSTANQWFEIDGDEAIGESYAVAAVTIGGEGDARTGVLTGGRYIDRFSRRDGVWKFAERHFVCDWTLQQPVAGDEDGLVAALPLRGQQGPDDPVYRFWK</sequence>
<comment type="caution">
    <text evidence="2">The sequence shown here is derived from an EMBL/GenBank/DDBJ whole genome shotgun (WGS) entry which is preliminary data.</text>
</comment>
<gene>
    <name evidence="2" type="ORF">GGR43_002519</name>
</gene>
<dbReference type="Proteomes" id="UP000571950">
    <property type="component" value="Unassembled WGS sequence"/>
</dbReference>
<evidence type="ECO:0000313" key="3">
    <source>
        <dbReference type="Proteomes" id="UP000571950"/>
    </source>
</evidence>